<dbReference type="Proteomes" id="UP000787625">
    <property type="component" value="Unassembled WGS sequence"/>
</dbReference>
<dbReference type="PIRSF" id="PIRSF004848">
    <property type="entry name" value="YBL036c_PLPDEIII"/>
    <property type="match status" value="1"/>
</dbReference>
<evidence type="ECO:0000256" key="3">
    <source>
        <dbReference type="PIRSR" id="PIRSR004848-1"/>
    </source>
</evidence>
<dbReference type="InterPro" id="IPR029066">
    <property type="entry name" value="PLP-binding_barrel"/>
</dbReference>
<protein>
    <recommendedName>
        <fullName evidence="2">Pyridoxal phosphate homeostasis protein</fullName>
        <shortName evidence="2">PLP homeostasis protein</shortName>
    </recommendedName>
</protein>
<sequence length="218" mass="24342">MSIAGNLDKVRQTLPEGVTLVAVSKFKPDEDILAAYGCGQRVFGESRAQEMRDKHSRLPDDIEWHFIGHLQTNKIKYIIPFVSLIHSIDSLHLLGEVDSQAAHHGRTVDCLLQVHISQEETKFGFTYDECREALRSLPGLHLEHVRVVGLMGMATNTDDTAVVRREFAGLKCFFDEMRPCMPEAFGVLSMGMSEDYMVAVAEGATMVRIGSMIFGQRA</sequence>
<dbReference type="PANTHER" id="PTHR10146:SF14">
    <property type="entry name" value="PYRIDOXAL PHOSPHATE HOMEOSTASIS PROTEIN"/>
    <property type="match status" value="1"/>
</dbReference>
<reference evidence="6" key="2">
    <citation type="submission" date="2021-04" db="EMBL/GenBank/DDBJ databases">
        <authorList>
            <person name="Gilroy R."/>
        </authorList>
    </citation>
    <scope>NUCLEOTIDE SEQUENCE</scope>
    <source>
        <strain evidence="6">MalCec1-1739</strain>
    </source>
</reference>
<dbReference type="InterPro" id="IPR001608">
    <property type="entry name" value="Ala_racemase_N"/>
</dbReference>
<dbReference type="Gene3D" id="3.20.20.10">
    <property type="entry name" value="Alanine racemase"/>
    <property type="match status" value="1"/>
</dbReference>
<feature type="domain" description="Alanine racemase N-terminal" evidence="5">
    <location>
        <begin position="3"/>
        <end position="217"/>
    </location>
</feature>
<comment type="function">
    <text evidence="2">Pyridoxal 5'-phosphate (PLP)-binding protein, which is involved in PLP homeostasis.</text>
</comment>
<dbReference type="NCBIfam" id="TIGR00044">
    <property type="entry name" value="YggS family pyridoxal phosphate-dependent enzyme"/>
    <property type="match status" value="1"/>
</dbReference>
<dbReference type="EMBL" id="DWUP01000026">
    <property type="protein sequence ID" value="HJD52368.1"/>
    <property type="molecule type" value="Genomic_DNA"/>
</dbReference>
<dbReference type="GO" id="GO:0030170">
    <property type="term" value="F:pyridoxal phosphate binding"/>
    <property type="evidence" value="ECO:0007669"/>
    <property type="project" value="UniProtKB-UniRule"/>
</dbReference>
<comment type="caution">
    <text evidence="6">The sequence shown here is derived from an EMBL/GenBank/DDBJ whole genome shotgun (WGS) entry which is preliminary data.</text>
</comment>
<keyword evidence="1 2" id="KW-0663">Pyridoxal phosphate</keyword>
<dbReference type="SUPFAM" id="SSF51419">
    <property type="entry name" value="PLP-binding barrel"/>
    <property type="match status" value="1"/>
</dbReference>
<evidence type="ECO:0000256" key="2">
    <source>
        <dbReference type="HAMAP-Rule" id="MF_02087"/>
    </source>
</evidence>
<evidence type="ECO:0000313" key="7">
    <source>
        <dbReference type="Proteomes" id="UP000787625"/>
    </source>
</evidence>
<dbReference type="PANTHER" id="PTHR10146">
    <property type="entry name" value="PROLINE SYNTHETASE CO-TRANSCRIBED BACTERIAL HOMOLOG PROTEIN"/>
    <property type="match status" value="1"/>
</dbReference>
<dbReference type="HAMAP" id="MF_02087">
    <property type="entry name" value="PLP_homeostasis"/>
    <property type="match status" value="1"/>
</dbReference>
<proteinExistence type="inferred from homology"/>
<evidence type="ECO:0000256" key="1">
    <source>
        <dbReference type="ARBA" id="ARBA00022898"/>
    </source>
</evidence>
<dbReference type="InterPro" id="IPR011078">
    <property type="entry name" value="PyrdxlP_homeostasis"/>
</dbReference>
<dbReference type="Pfam" id="PF01168">
    <property type="entry name" value="Ala_racemase_N"/>
    <property type="match status" value="1"/>
</dbReference>
<dbReference type="CDD" id="cd00635">
    <property type="entry name" value="PLPDE_III_YBL036c_like"/>
    <property type="match status" value="1"/>
</dbReference>
<comment type="similarity">
    <text evidence="2 4">Belongs to the pyridoxal phosphate-binding protein YggS/PROSC family.</text>
</comment>
<dbReference type="PROSITE" id="PS01211">
    <property type="entry name" value="UPF0001"/>
    <property type="match status" value="1"/>
</dbReference>
<dbReference type="AlphaFoldDB" id="A0A9D2UHE1"/>
<comment type="cofactor">
    <cofactor evidence="3">
        <name>pyridoxal 5'-phosphate</name>
        <dbReference type="ChEBI" id="CHEBI:597326"/>
    </cofactor>
</comment>
<feature type="modified residue" description="N6-(pyridoxal phosphate)lysine" evidence="2 3">
    <location>
        <position position="25"/>
    </location>
</feature>
<evidence type="ECO:0000259" key="5">
    <source>
        <dbReference type="Pfam" id="PF01168"/>
    </source>
</evidence>
<dbReference type="FunFam" id="3.20.20.10:FF:000018">
    <property type="entry name" value="Pyridoxal phosphate homeostasis protein"/>
    <property type="match status" value="1"/>
</dbReference>
<gene>
    <name evidence="6" type="ORF">IAA93_01370</name>
</gene>
<accession>A0A9D2UHE1</accession>
<reference evidence="6" key="1">
    <citation type="journal article" date="2021" name="PeerJ">
        <title>Extensive microbial diversity within the chicken gut microbiome revealed by metagenomics and culture.</title>
        <authorList>
            <person name="Gilroy R."/>
            <person name="Ravi A."/>
            <person name="Getino M."/>
            <person name="Pursley I."/>
            <person name="Horton D.L."/>
            <person name="Alikhan N.F."/>
            <person name="Baker D."/>
            <person name="Gharbi K."/>
            <person name="Hall N."/>
            <person name="Watson M."/>
            <person name="Adriaenssens E.M."/>
            <person name="Foster-Nyarko E."/>
            <person name="Jarju S."/>
            <person name="Secka A."/>
            <person name="Antonio M."/>
            <person name="Oren A."/>
            <person name="Chaudhuri R.R."/>
            <person name="La Ragione R."/>
            <person name="Hildebrand F."/>
            <person name="Pallen M.J."/>
        </authorList>
    </citation>
    <scope>NUCLEOTIDE SEQUENCE</scope>
    <source>
        <strain evidence="6">MalCec1-1739</strain>
    </source>
</reference>
<evidence type="ECO:0000256" key="4">
    <source>
        <dbReference type="RuleBase" id="RU004514"/>
    </source>
</evidence>
<organism evidence="6 7">
    <name type="scientific">Candidatus Avibacteroides avistercoris</name>
    <dbReference type="NCBI Taxonomy" id="2840690"/>
    <lineage>
        <taxon>Bacteria</taxon>
        <taxon>Pseudomonadati</taxon>
        <taxon>Bacteroidota</taxon>
        <taxon>Bacteroidia</taxon>
        <taxon>Bacteroidales</taxon>
        <taxon>Bacteroidaceae</taxon>
        <taxon>Bacteroidaceae incertae sedis</taxon>
        <taxon>Candidatus Avibacteroides</taxon>
    </lineage>
</organism>
<name>A0A9D2UHE1_9BACT</name>
<evidence type="ECO:0000313" key="6">
    <source>
        <dbReference type="EMBL" id="HJD52368.1"/>
    </source>
</evidence>